<name>A0A4R1N7C4_9GAMM</name>
<protein>
    <submittedName>
        <fullName evidence="8">Acetyl-CoA C-acetyltransferase</fullName>
    </submittedName>
</protein>
<reference evidence="8 9" key="1">
    <citation type="submission" date="2019-02" db="EMBL/GenBank/DDBJ databases">
        <title>Investigation of anaerobic lignin degradation for improved lignocellulosic biofuels.</title>
        <authorList>
            <person name="Deangelis K."/>
        </authorList>
    </citation>
    <scope>NUCLEOTIDE SEQUENCE [LARGE SCALE GENOMIC DNA]</scope>
    <source>
        <strain evidence="8 9">159R</strain>
    </source>
</reference>
<dbReference type="PIRSF" id="PIRSF000429">
    <property type="entry name" value="Ac-CoA_Ac_transf"/>
    <property type="match status" value="1"/>
</dbReference>
<keyword evidence="2 5" id="KW-0808">Transferase</keyword>
<dbReference type="InterPro" id="IPR020616">
    <property type="entry name" value="Thiolase_N"/>
</dbReference>
<comment type="caution">
    <text evidence="8">The sequence shown here is derived from an EMBL/GenBank/DDBJ whole genome shotgun (WGS) entry which is preliminary data.</text>
</comment>
<dbReference type="AlphaFoldDB" id="A0A4R1N7C4"/>
<proteinExistence type="inferred from homology"/>
<feature type="active site" description="Proton acceptor" evidence="4">
    <location>
        <position position="348"/>
    </location>
</feature>
<feature type="domain" description="Thiolase N-terminal" evidence="6">
    <location>
        <begin position="4"/>
        <end position="262"/>
    </location>
</feature>
<evidence type="ECO:0000256" key="1">
    <source>
        <dbReference type="ARBA" id="ARBA00010982"/>
    </source>
</evidence>
<dbReference type="Proteomes" id="UP000294555">
    <property type="component" value="Unassembled WGS sequence"/>
</dbReference>
<dbReference type="Gene3D" id="3.40.47.10">
    <property type="match status" value="2"/>
</dbReference>
<dbReference type="NCBIfam" id="TIGR01930">
    <property type="entry name" value="AcCoA-C-Actrans"/>
    <property type="match status" value="1"/>
</dbReference>
<dbReference type="CDD" id="cd00751">
    <property type="entry name" value="thiolase"/>
    <property type="match status" value="1"/>
</dbReference>
<dbReference type="SUPFAM" id="SSF53901">
    <property type="entry name" value="Thiolase-like"/>
    <property type="match status" value="2"/>
</dbReference>
<dbReference type="PANTHER" id="PTHR18919">
    <property type="entry name" value="ACETYL-COA C-ACYLTRANSFERASE"/>
    <property type="match status" value="1"/>
</dbReference>
<dbReference type="GO" id="GO:0044281">
    <property type="term" value="P:small molecule metabolic process"/>
    <property type="evidence" value="ECO:0007669"/>
    <property type="project" value="UniProtKB-ARBA"/>
</dbReference>
<feature type="active site" description="Proton acceptor" evidence="4">
    <location>
        <position position="378"/>
    </location>
</feature>
<dbReference type="PANTHER" id="PTHR18919:SF107">
    <property type="entry name" value="ACETYL-COA ACETYLTRANSFERASE, CYTOSOLIC"/>
    <property type="match status" value="1"/>
</dbReference>
<dbReference type="PROSITE" id="PS00098">
    <property type="entry name" value="THIOLASE_1"/>
    <property type="match status" value="1"/>
</dbReference>
<dbReference type="EMBL" id="SJOI01000001">
    <property type="protein sequence ID" value="TCL03184.1"/>
    <property type="molecule type" value="Genomic_DNA"/>
</dbReference>
<dbReference type="GO" id="GO:0003988">
    <property type="term" value="F:acetyl-CoA C-acyltransferase activity"/>
    <property type="evidence" value="ECO:0007669"/>
    <property type="project" value="UniProtKB-ARBA"/>
</dbReference>
<feature type="active site" description="Acyl-thioester intermediate" evidence="4">
    <location>
        <position position="88"/>
    </location>
</feature>
<dbReference type="InterPro" id="IPR002155">
    <property type="entry name" value="Thiolase"/>
</dbReference>
<dbReference type="PROSITE" id="PS00737">
    <property type="entry name" value="THIOLASE_2"/>
    <property type="match status" value="1"/>
</dbReference>
<dbReference type="InterPro" id="IPR020615">
    <property type="entry name" value="Thiolase_acyl_enz_int_AS"/>
</dbReference>
<dbReference type="InterPro" id="IPR020610">
    <property type="entry name" value="Thiolase_AS"/>
</dbReference>
<evidence type="ECO:0000256" key="4">
    <source>
        <dbReference type="PIRSR" id="PIRSR000429-1"/>
    </source>
</evidence>
<evidence type="ECO:0000313" key="8">
    <source>
        <dbReference type="EMBL" id="TCL03184.1"/>
    </source>
</evidence>
<dbReference type="InterPro" id="IPR016039">
    <property type="entry name" value="Thiolase-like"/>
</dbReference>
<keyword evidence="9" id="KW-1185">Reference proteome</keyword>
<organism evidence="8 9">
    <name type="scientific">Sodalis ligni</name>
    <dbReference type="NCBI Taxonomy" id="2697027"/>
    <lineage>
        <taxon>Bacteria</taxon>
        <taxon>Pseudomonadati</taxon>
        <taxon>Pseudomonadota</taxon>
        <taxon>Gammaproteobacteria</taxon>
        <taxon>Enterobacterales</taxon>
        <taxon>Bruguierivoracaceae</taxon>
        <taxon>Sodalis</taxon>
    </lineage>
</organism>
<comment type="similarity">
    <text evidence="1 5">Belongs to the thiolase-like superfamily. Thiolase family.</text>
</comment>
<feature type="domain" description="Thiolase C-terminal" evidence="7">
    <location>
        <begin position="269"/>
        <end position="390"/>
    </location>
</feature>
<evidence type="ECO:0000313" key="9">
    <source>
        <dbReference type="Proteomes" id="UP000294555"/>
    </source>
</evidence>
<sequence length="404" mass="41986">MVDVVIVSAARTPIGSFGGALKELSAVQLGEYAVSAAMARASIKPSDVDEVILGNVLGAGLGQNVARQVAIAAGIPYEKSAFNVSKVCGSGLKAVILGAQAIMLGDAEIIVAGGTESMSNAPYLASAERWGQRMGDGFLVDSLLRDGLTDAFSGEPMGITAENLAQKYALSRHDLDAFAAQSQRRTAQAQREGRFEAEIVPVEVKLRKETRRVNQDEFPRSATTMETLATLRPAFKPDGVVTAGNASGINDGAAAVVLMSRSKALALGLKPLMTIRSWGNGGVDPAIMGYGPVPATQKALDKAGLNVADLDLIEANEAFASQSLSVMKGLGLDAAKTNVNGGAIALGHPIGASGARILVTLIHEMLRRHAHYGLATLCIGGGMGLALIVESEVETRRDNHGFGQ</sequence>
<dbReference type="InterPro" id="IPR020613">
    <property type="entry name" value="Thiolase_CS"/>
</dbReference>
<dbReference type="InterPro" id="IPR020617">
    <property type="entry name" value="Thiolase_C"/>
</dbReference>
<dbReference type="Pfam" id="PF00108">
    <property type="entry name" value="Thiolase_N"/>
    <property type="match status" value="1"/>
</dbReference>
<keyword evidence="3 5" id="KW-0012">Acyltransferase</keyword>
<accession>A0A4R1N7C4</accession>
<evidence type="ECO:0000256" key="5">
    <source>
        <dbReference type="RuleBase" id="RU003557"/>
    </source>
</evidence>
<evidence type="ECO:0000256" key="2">
    <source>
        <dbReference type="ARBA" id="ARBA00022679"/>
    </source>
</evidence>
<evidence type="ECO:0000259" key="7">
    <source>
        <dbReference type="Pfam" id="PF02803"/>
    </source>
</evidence>
<dbReference type="RefSeq" id="WP_132927780.1">
    <property type="nucleotide sequence ID" value="NZ_SJOI01000001.1"/>
</dbReference>
<dbReference type="FunFam" id="3.40.47.10:FF:000010">
    <property type="entry name" value="Acetyl-CoA acetyltransferase (Thiolase)"/>
    <property type="match status" value="1"/>
</dbReference>
<dbReference type="PROSITE" id="PS00099">
    <property type="entry name" value="THIOLASE_3"/>
    <property type="match status" value="1"/>
</dbReference>
<evidence type="ECO:0000256" key="3">
    <source>
        <dbReference type="ARBA" id="ARBA00023315"/>
    </source>
</evidence>
<dbReference type="OrthoDB" id="9764638at2"/>
<dbReference type="Pfam" id="PF02803">
    <property type="entry name" value="Thiolase_C"/>
    <property type="match status" value="1"/>
</dbReference>
<gene>
    <name evidence="8" type="ORF">EZJ58_1237</name>
</gene>
<evidence type="ECO:0000259" key="6">
    <source>
        <dbReference type="Pfam" id="PF00108"/>
    </source>
</evidence>